<dbReference type="AlphaFoldDB" id="A0A371ARI6"/>
<organism evidence="2 3">
    <name type="scientific">Anaerosacchariphilus polymeriproducens</name>
    <dbReference type="NCBI Taxonomy" id="1812858"/>
    <lineage>
        <taxon>Bacteria</taxon>
        <taxon>Bacillati</taxon>
        <taxon>Bacillota</taxon>
        <taxon>Clostridia</taxon>
        <taxon>Lachnospirales</taxon>
        <taxon>Lachnospiraceae</taxon>
        <taxon>Anaerosacchariphilus</taxon>
    </lineage>
</organism>
<dbReference type="Pfam" id="PF07949">
    <property type="entry name" value="YbbR"/>
    <property type="match status" value="3"/>
</dbReference>
<evidence type="ECO:0000313" key="3">
    <source>
        <dbReference type="Proteomes" id="UP000255036"/>
    </source>
</evidence>
<reference evidence="2 3" key="1">
    <citation type="submission" date="2018-07" db="EMBL/GenBank/DDBJ databases">
        <title>Anaerosacharophilus polymeroproducens gen. nov. sp. nov., an anaerobic bacterium isolated from salt field.</title>
        <authorList>
            <person name="Kim W."/>
            <person name="Yang S.-H."/>
            <person name="Oh J."/>
            <person name="Lee J.-H."/>
            <person name="Kwon K.K."/>
        </authorList>
    </citation>
    <scope>NUCLEOTIDE SEQUENCE [LARGE SCALE GENOMIC DNA]</scope>
    <source>
        <strain evidence="2 3">MCWD5</strain>
    </source>
</reference>
<dbReference type="Proteomes" id="UP000255036">
    <property type="component" value="Unassembled WGS sequence"/>
</dbReference>
<dbReference type="Gene3D" id="2.170.120.40">
    <property type="entry name" value="YbbR-like domain"/>
    <property type="match status" value="2"/>
</dbReference>
<dbReference type="PANTHER" id="PTHR37804:SF1">
    <property type="entry name" value="CDAA REGULATORY PROTEIN CDAR"/>
    <property type="match status" value="1"/>
</dbReference>
<sequence>MLKKITNNLGLKLISALFAVVLWLVVVNIDNPVTTRPFYHIKVDVINKNVITDNGKEYKVLDDTDYVDITVEGKRSVVDNLKNEDFTAVANMKNIAMDEQLVPIQVSCLQSNRDIKIRQNIYNMSVSIEDVITKQFAINTKTTGDTGEGYALGGVTLSQNKLKVIGPESIVNKIKKVVVVVDISGLDTSIQKSVTPELYDADGNMIDTSQLVSFDSNEVLVGVEILKTKALPLELNIEGDVAEGYRYTGMEFEPKTINIKGTSEALQNAASIAVPSAELSVAGASGNIEKVVDISQYLPEGVQLVDEDESKVAVTLLIEKLITKKFKIPLKNIKIQNLASGLDMEYTSNKSVEIEIQGLKKDLDSLKVDSLKSEIDLNNMNVGTKDVNIQVTVPDGFSVIGNLTITVELKEKKTTEDNIENNTNKEEKDKADNKKPDSSDDSANNSADNKESGSEEQEGDAGNNNNDNLNTDTNNNE</sequence>
<feature type="compositionally biased region" description="Basic and acidic residues" evidence="1">
    <location>
        <begin position="423"/>
        <end position="438"/>
    </location>
</feature>
<dbReference type="Gene3D" id="2.170.120.30">
    <property type="match status" value="2"/>
</dbReference>
<dbReference type="EMBL" id="QRCT01000050">
    <property type="protein sequence ID" value="RDU22080.1"/>
    <property type="molecule type" value="Genomic_DNA"/>
</dbReference>
<dbReference type="InterPro" id="IPR012505">
    <property type="entry name" value="YbbR"/>
</dbReference>
<keyword evidence="3" id="KW-1185">Reference proteome</keyword>
<evidence type="ECO:0000256" key="1">
    <source>
        <dbReference type="SAM" id="MobiDB-lite"/>
    </source>
</evidence>
<feature type="compositionally biased region" description="Low complexity" evidence="1">
    <location>
        <begin position="463"/>
        <end position="477"/>
    </location>
</feature>
<comment type="caution">
    <text evidence="2">The sequence shown here is derived from an EMBL/GenBank/DDBJ whole genome shotgun (WGS) entry which is preliminary data.</text>
</comment>
<evidence type="ECO:0008006" key="4">
    <source>
        <dbReference type="Google" id="ProtNLM"/>
    </source>
</evidence>
<accession>A0A371ARI6</accession>
<evidence type="ECO:0000313" key="2">
    <source>
        <dbReference type="EMBL" id="RDU22080.1"/>
    </source>
</evidence>
<dbReference type="PANTHER" id="PTHR37804">
    <property type="entry name" value="CDAA REGULATORY PROTEIN CDAR"/>
    <property type="match status" value="1"/>
</dbReference>
<dbReference type="OrthoDB" id="2111604at2"/>
<feature type="region of interest" description="Disordered" evidence="1">
    <location>
        <begin position="416"/>
        <end position="477"/>
    </location>
</feature>
<name>A0A371ARI6_9FIRM</name>
<gene>
    <name evidence="2" type="ORF">DWV06_16240</name>
</gene>
<proteinExistence type="predicted"/>
<dbReference type="InterPro" id="IPR053154">
    <property type="entry name" value="c-di-AMP_regulator"/>
</dbReference>
<dbReference type="RefSeq" id="WP_115483243.1">
    <property type="nucleotide sequence ID" value="NZ_QRCT01000050.1"/>
</dbReference>
<protein>
    <recommendedName>
        <fullName evidence="4">YbbR domain-containing protein</fullName>
    </recommendedName>
</protein>